<dbReference type="PROSITE" id="PS50181">
    <property type="entry name" value="FBOX"/>
    <property type="match status" value="1"/>
</dbReference>
<dbReference type="SUPFAM" id="SSF81383">
    <property type="entry name" value="F-box domain"/>
    <property type="match status" value="1"/>
</dbReference>
<dbReference type="Proteomes" id="UP000559256">
    <property type="component" value="Unassembled WGS sequence"/>
</dbReference>
<evidence type="ECO:0000259" key="1">
    <source>
        <dbReference type="PROSITE" id="PS50181"/>
    </source>
</evidence>
<evidence type="ECO:0000313" key="3">
    <source>
        <dbReference type="Proteomes" id="UP000559256"/>
    </source>
</evidence>
<reference evidence="2 3" key="1">
    <citation type="journal article" date="2020" name="ISME J.">
        <title>Uncovering the hidden diversity of litter-decomposition mechanisms in mushroom-forming fungi.</title>
        <authorList>
            <person name="Floudas D."/>
            <person name="Bentzer J."/>
            <person name="Ahren D."/>
            <person name="Johansson T."/>
            <person name="Persson P."/>
            <person name="Tunlid A."/>
        </authorList>
    </citation>
    <scope>NUCLEOTIDE SEQUENCE [LARGE SCALE GENOMIC DNA]</scope>
    <source>
        <strain evidence="2 3">CBS 291.85</strain>
    </source>
</reference>
<feature type="domain" description="F-box" evidence="1">
    <location>
        <begin position="83"/>
        <end position="138"/>
    </location>
</feature>
<dbReference type="AlphaFoldDB" id="A0A8H5GNQ9"/>
<dbReference type="Gene3D" id="1.20.1280.50">
    <property type="match status" value="1"/>
</dbReference>
<name>A0A8H5GNQ9_9AGAR</name>
<keyword evidence="3" id="KW-1185">Reference proteome</keyword>
<dbReference type="Gene3D" id="3.80.10.10">
    <property type="entry name" value="Ribonuclease Inhibitor"/>
    <property type="match status" value="1"/>
</dbReference>
<accession>A0A8H5GNQ9</accession>
<dbReference type="EMBL" id="JAACJM010000015">
    <property type="protein sequence ID" value="KAF5368434.1"/>
    <property type="molecule type" value="Genomic_DNA"/>
</dbReference>
<dbReference type="SUPFAM" id="SSF52047">
    <property type="entry name" value="RNI-like"/>
    <property type="match status" value="1"/>
</dbReference>
<gene>
    <name evidence="2" type="ORF">D9758_002404</name>
</gene>
<protein>
    <recommendedName>
        <fullName evidence="1">F-box domain-containing protein</fullName>
    </recommendedName>
</protein>
<sequence>MSMIGVSESLLRKPTHPPEKFEKLLRGPVSNADRTEVMKYLRDTERDYRDGQVEINKYKAMILMLESKREGMKKAMEKYRTLLSPVHRLPSELLSKIFGYCCKYNFLDLAMPPASSLSMVCGRWREIALLSPSLWSSIYILGLPTSDEEDEEGVDEEEERMKRDCITNRVRLCLERSKSAPLKLDITIYSSHYSSEGCSLSNTVMRLLAEHSERWEEFSYKGPECYASSAADRTHFPILRSLRLLTGPAQSGSHDQDPSLPLDRFRNCPALTSVYTDTVETEDRLQLPWASIRVLGLCDCSDASVLTILPSCLTLEELTLSEVYDTVNQTSPQRMIVSDTIRTLSIFAPYDDSVPNIQHFTFPRLSSINISHPATSPIHLQQLIQRSSCSITSLSLDGLRLTDSQLTSLLRLMPELRTLEIGICEGYPIARSRFLDHLTANPNDGHHLFLLHLTELKIEFAGEEVDEQSLTNALTSRLVPFASSPMGVDCLQSVEIWFWWDFTIPSEAFSSLQFLRDIGLQLTISHRIFNGW</sequence>
<dbReference type="OrthoDB" id="3365698at2759"/>
<dbReference type="InterPro" id="IPR001810">
    <property type="entry name" value="F-box_dom"/>
</dbReference>
<evidence type="ECO:0000313" key="2">
    <source>
        <dbReference type="EMBL" id="KAF5368434.1"/>
    </source>
</evidence>
<proteinExistence type="predicted"/>
<organism evidence="2 3">
    <name type="scientific">Tetrapyrgos nigripes</name>
    <dbReference type="NCBI Taxonomy" id="182062"/>
    <lineage>
        <taxon>Eukaryota</taxon>
        <taxon>Fungi</taxon>
        <taxon>Dikarya</taxon>
        <taxon>Basidiomycota</taxon>
        <taxon>Agaricomycotina</taxon>
        <taxon>Agaricomycetes</taxon>
        <taxon>Agaricomycetidae</taxon>
        <taxon>Agaricales</taxon>
        <taxon>Marasmiineae</taxon>
        <taxon>Marasmiaceae</taxon>
        <taxon>Tetrapyrgos</taxon>
    </lineage>
</organism>
<dbReference type="Pfam" id="PF12937">
    <property type="entry name" value="F-box-like"/>
    <property type="match status" value="1"/>
</dbReference>
<dbReference type="InterPro" id="IPR036047">
    <property type="entry name" value="F-box-like_dom_sf"/>
</dbReference>
<comment type="caution">
    <text evidence="2">The sequence shown here is derived from an EMBL/GenBank/DDBJ whole genome shotgun (WGS) entry which is preliminary data.</text>
</comment>
<dbReference type="InterPro" id="IPR032675">
    <property type="entry name" value="LRR_dom_sf"/>
</dbReference>